<dbReference type="CDD" id="cd20704">
    <property type="entry name" value="Orc3"/>
    <property type="match status" value="1"/>
</dbReference>
<evidence type="ECO:0000313" key="9">
    <source>
        <dbReference type="EMBL" id="KIO11064.1"/>
    </source>
</evidence>
<dbReference type="GO" id="GO:0005664">
    <property type="term" value="C:nuclear origin of replication recognition complex"/>
    <property type="evidence" value="ECO:0007669"/>
    <property type="project" value="InterPro"/>
</dbReference>
<keyword evidence="5" id="KW-0539">Nucleus</keyword>
<dbReference type="InParanoid" id="A0A0C3PR64"/>
<evidence type="ECO:0000313" key="10">
    <source>
        <dbReference type="Proteomes" id="UP000054217"/>
    </source>
</evidence>
<feature type="domain" description="Origin recognition complex subunit 3 N-terminal" evidence="7">
    <location>
        <begin position="41"/>
        <end position="336"/>
    </location>
</feature>
<feature type="compositionally biased region" description="Low complexity" evidence="6">
    <location>
        <begin position="643"/>
        <end position="655"/>
    </location>
</feature>
<organism evidence="9 10">
    <name type="scientific">Pisolithus tinctorius Marx 270</name>
    <dbReference type="NCBI Taxonomy" id="870435"/>
    <lineage>
        <taxon>Eukaryota</taxon>
        <taxon>Fungi</taxon>
        <taxon>Dikarya</taxon>
        <taxon>Basidiomycota</taxon>
        <taxon>Agaricomycotina</taxon>
        <taxon>Agaricomycetes</taxon>
        <taxon>Agaricomycetidae</taxon>
        <taxon>Boletales</taxon>
        <taxon>Sclerodermatineae</taxon>
        <taxon>Pisolithaceae</taxon>
        <taxon>Pisolithus</taxon>
    </lineage>
</organism>
<evidence type="ECO:0000256" key="3">
    <source>
        <dbReference type="ARBA" id="ARBA00022705"/>
    </source>
</evidence>
<feature type="compositionally biased region" description="Polar residues" evidence="6">
    <location>
        <begin position="568"/>
        <end position="580"/>
    </location>
</feature>
<name>A0A0C3PR64_PISTI</name>
<evidence type="ECO:0000256" key="1">
    <source>
        <dbReference type="ARBA" id="ARBA00004123"/>
    </source>
</evidence>
<dbReference type="HOGENOM" id="CLU_010669_1_0_1"/>
<feature type="domain" description="Origin recognition complex subunit 3 winged helix C-terminal" evidence="8">
    <location>
        <begin position="550"/>
        <end position="728"/>
    </location>
</feature>
<dbReference type="GO" id="GO:0031261">
    <property type="term" value="C:DNA replication preinitiation complex"/>
    <property type="evidence" value="ECO:0007669"/>
    <property type="project" value="TreeGrafter"/>
</dbReference>
<evidence type="ECO:0000259" key="7">
    <source>
        <dbReference type="Pfam" id="PF07034"/>
    </source>
</evidence>
<keyword evidence="4" id="KW-0238">DNA-binding</keyword>
<protein>
    <submittedName>
        <fullName evidence="9">Uncharacterized protein</fullName>
    </submittedName>
</protein>
<dbReference type="EMBL" id="KN831950">
    <property type="protein sequence ID" value="KIO11064.1"/>
    <property type="molecule type" value="Genomic_DNA"/>
</dbReference>
<dbReference type="GO" id="GO:0003688">
    <property type="term" value="F:DNA replication origin binding"/>
    <property type="evidence" value="ECO:0007669"/>
    <property type="project" value="TreeGrafter"/>
</dbReference>
<feature type="compositionally biased region" description="Acidic residues" evidence="6">
    <location>
        <begin position="672"/>
        <end position="689"/>
    </location>
</feature>
<dbReference type="OrthoDB" id="10265211at2759"/>
<evidence type="ECO:0000256" key="5">
    <source>
        <dbReference type="ARBA" id="ARBA00023242"/>
    </source>
</evidence>
<dbReference type="InterPro" id="IPR020795">
    <property type="entry name" value="ORC3"/>
</dbReference>
<dbReference type="Pfam" id="PF07034">
    <property type="entry name" value="ORC3_N"/>
    <property type="match status" value="1"/>
</dbReference>
<reference evidence="9 10" key="1">
    <citation type="submission" date="2014-04" db="EMBL/GenBank/DDBJ databases">
        <authorList>
            <consortium name="DOE Joint Genome Institute"/>
            <person name="Kuo A."/>
            <person name="Kohler A."/>
            <person name="Costa M.D."/>
            <person name="Nagy L.G."/>
            <person name="Floudas D."/>
            <person name="Copeland A."/>
            <person name="Barry K.W."/>
            <person name="Cichocki N."/>
            <person name="Veneault-Fourrey C."/>
            <person name="LaButti K."/>
            <person name="Lindquist E.A."/>
            <person name="Lipzen A."/>
            <person name="Lundell T."/>
            <person name="Morin E."/>
            <person name="Murat C."/>
            <person name="Sun H."/>
            <person name="Tunlid A."/>
            <person name="Henrissat B."/>
            <person name="Grigoriev I.V."/>
            <person name="Hibbett D.S."/>
            <person name="Martin F."/>
            <person name="Nordberg H.P."/>
            <person name="Cantor M.N."/>
            <person name="Hua S.X."/>
        </authorList>
    </citation>
    <scope>NUCLEOTIDE SEQUENCE [LARGE SCALE GENOMIC DNA]</scope>
    <source>
        <strain evidence="9 10">Marx 270</strain>
    </source>
</reference>
<dbReference type="Proteomes" id="UP000054217">
    <property type="component" value="Unassembled WGS sequence"/>
</dbReference>
<evidence type="ECO:0000256" key="4">
    <source>
        <dbReference type="ARBA" id="ARBA00023125"/>
    </source>
</evidence>
<feature type="region of interest" description="Disordered" evidence="6">
    <location>
        <begin position="629"/>
        <end position="689"/>
    </location>
</feature>
<dbReference type="Pfam" id="PF18137">
    <property type="entry name" value="WHD_ORC"/>
    <property type="match status" value="1"/>
</dbReference>
<gene>
    <name evidence="9" type="ORF">M404DRAFT_831112</name>
</gene>
<keyword evidence="3" id="KW-0235">DNA replication</keyword>
<reference evidence="10" key="2">
    <citation type="submission" date="2015-01" db="EMBL/GenBank/DDBJ databases">
        <title>Evolutionary Origins and Diversification of the Mycorrhizal Mutualists.</title>
        <authorList>
            <consortium name="DOE Joint Genome Institute"/>
            <consortium name="Mycorrhizal Genomics Consortium"/>
            <person name="Kohler A."/>
            <person name="Kuo A."/>
            <person name="Nagy L.G."/>
            <person name="Floudas D."/>
            <person name="Copeland A."/>
            <person name="Barry K.W."/>
            <person name="Cichocki N."/>
            <person name="Veneault-Fourrey C."/>
            <person name="LaButti K."/>
            <person name="Lindquist E.A."/>
            <person name="Lipzen A."/>
            <person name="Lundell T."/>
            <person name="Morin E."/>
            <person name="Murat C."/>
            <person name="Riley R."/>
            <person name="Ohm R."/>
            <person name="Sun H."/>
            <person name="Tunlid A."/>
            <person name="Henrissat B."/>
            <person name="Grigoriev I.V."/>
            <person name="Hibbett D.S."/>
            <person name="Martin F."/>
        </authorList>
    </citation>
    <scope>NUCLEOTIDE SEQUENCE [LARGE SCALE GENOMIC DNA]</scope>
    <source>
        <strain evidence="10">Marx 270</strain>
    </source>
</reference>
<evidence type="ECO:0000259" key="8">
    <source>
        <dbReference type="Pfam" id="PF18137"/>
    </source>
</evidence>
<dbReference type="PANTHER" id="PTHR12748">
    <property type="entry name" value="ORIGIN RECOGNITION COMPLEX SUBUNIT 3"/>
    <property type="match status" value="1"/>
</dbReference>
<comment type="subcellular location">
    <subcellularLocation>
        <location evidence="1">Nucleus</location>
    </subcellularLocation>
</comment>
<dbReference type="STRING" id="870435.A0A0C3PR64"/>
<evidence type="ECO:0000256" key="2">
    <source>
        <dbReference type="ARBA" id="ARBA00010977"/>
    </source>
</evidence>
<dbReference type="GO" id="GO:0006270">
    <property type="term" value="P:DNA replication initiation"/>
    <property type="evidence" value="ECO:0007669"/>
    <property type="project" value="TreeGrafter"/>
</dbReference>
<dbReference type="InterPro" id="IPR045667">
    <property type="entry name" value="ORC3_N"/>
</dbReference>
<sequence length="734" mass="83507">MASNGGLEDINQTTVYIPYQEEDEQDDCDSYTLFPERDLPNGYELRLAAYRAAWLKCLGRIQDLTRALHAPVIDKVSELVNKSYIDILPGLPYAELPVISVSTNGASLFLDEIMSQLEGRDDDALFGDVNSGHLVTHIFSSDCPNISSAMKTLVTGFITKYEQELGSGKRKPGTSLSTMDLNLLQAWFDALLRARDINENEIRLVVVLHDFEQFEPAVVQDLFEICSLAIPRLPLVFVLLLSSPPSPSYIHMTYPRRTLSLLQIRTCVFPWSNDVLHEILLKTFFDVDFEPELMIGPAQIDFLVDFFERHSASLDSLVSILQLIHMKHFEEPLTVFLHNERLGSSDAGNSVLGEPASFGFLDALFTRVHSTQDANRRREWLNTSFDGLLSAVQTARKTFRSRVRLLRVAFQVILLIRTFMIAEGYKVEATLPELMCGAIRGRIQNVVKYLCTMVKKLRKEQLNKLLPELRNFFASLPDNVRETEKAVTSRIDTAFSARDDEAHVVAGLLSEWLLAYFEERIVSLEDTPLWDIWYTGSTPFPTDLLNPSVRASILAGLLHPQAFSASVATNGRSAHNTTGSDGEDEDDPLLHMPDTSILFQRYLDSGKMINVYDWFESFAVVLEEQKRHHQRTQSCNLPERNGRTSTPRTPRTPRTPSRHNRSGKGRQRKEQDSDDPPEQQAEEETEEQMENWRLEAQARFIRALHELDYIGFIRHTGRRAEHVMRTVFDAPISE</sequence>
<dbReference type="GO" id="GO:0005656">
    <property type="term" value="C:nuclear pre-replicative complex"/>
    <property type="evidence" value="ECO:0007669"/>
    <property type="project" value="TreeGrafter"/>
</dbReference>
<feature type="region of interest" description="Disordered" evidence="6">
    <location>
        <begin position="568"/>
        <end position="589"/>
    </location>
</feature>
<dbReference type="InterPro" id="IPR040855">
    <property type="entry name" value="ORC_WH_C"/>
</dbReference>
<feature type="compositionally biased region" description="Basic residues" evidence="6">
    <location>
        <begin position="656"/>
        <end position="667"/>
    </location>
</feature>
<proteinExistence type="inferred from homology"/>
<evidence type="ECO:0000256" key="6">
    <source>
        <dbReference type="SAM" id="MobiDB-lite"/>
    </source>
</evidence>
<accession>A0A0C3PR64</accession>
<keyword evidence="10" id="KW-1185">Reference proteome</keyword>
<dbReference type="AlphaFoldDB" id="A0A0C3PR64"/>
<dbReference type="PANTHER" id="PTHR12748:SF0">
    <property type="entry name" value="ORIGIN RECOGNITION COMPLEX SUBUNIT 3"/>
    <property type="match status" value="1"/>
</dbReference>
<comment type="similarity">
    <text evidence="2">Belongs to the ORC3 family.</text>
</comment>